<dbReference type="GO" id="GO:0006351">
    <property type="term" value="P:DNA-templated transcription"/>
    <property type="evidence" value="ECO:0007669"/>
    <property type="project" value="TreeGrafter"/>
</dbReference>
<evidence type="ECO:0000256" key="2">
    <source>
        <dbReference type="ARBA" id="ARBA00023015"/>
    </source>
</evidence>
<dbReference type="PRINTS" id="PR00039">
    <property type="entry name" value="HTHLYSR"/>
</dbReference>
<reference evidence="6 7" key="1">
    <citation type="submission" date="2020-04" db="EMBL/GenBank/DDBJ databases">
        <title>Rhodospirillaceae bacterium KN72 isolated from deep sea.</title>
        <authorList>
            <person name="Zhang D.-C."/>
        </authorList>
    </citation>
    <scope>NUCLEOTIDE SEQUENCE [LARGE SCALE GENOMIC DNA]</scope>
    <source>
        <strain evidence="6 7">KN72</strain>
    </source>
</reference>
<keyword evidence="7" id="KW-1185">Reference proteome</keyword>
<evidence type="ECO:0000256" key="1">
    <source>
        <dbReference type="ARBA" id="ARBA00009437"/>
    </source>
</evidence>
<dbReference type="InterPro" id="IPR036390">
    <property type="entry name" value="WH_DNA-bd_sf"/>
</dbReference>
<dbReference type="Gene3D" id="3.40.190.290">
    <property type="match status" value="1"/>
</dbReference>
<dbReference type="InterPro" id="IPR058163">
    <property type="entry name" value="LysR-type_TF_proteobact-type"/>
</dbReference>
<dbReference type="PANTHER" id="PTHR30537">
    <property type="entry name" value="HTH-TYPE TRANSCRIPTIONAL REGULATOR"/>
    <property type="match status" value="1"/>
</dbReference>
<dbReference type="Pfam" id="PF00126">
    <property type="entry name" value="HTH_1"/>
    <property type="match status" value="1"/>
</dbReference>
<dbReference type="GO" id="GO:0043565">
    <property type="term" value="F:sequence-specific DNA binding"/>
    <property type="evidence" value="ECO:0007669"/>
    <property type="project" value="TreeGrafter"/>
</dbReference>
<organism evidence="6 7">
    <name type="scientific">Pacificispira spongiicola</name>
    <dbReference type="NCBI Taxonomy" id="2729598"/>
    <lineage>
        <taxon>Bacteria</taxon>
        <taxon>Pseudomonadati</taxon>
        <taxon>Pseudomonadota</taxon>
        <taxon>Alphaproteobacteria</taxon>
        <taxon>Rhodospirillales</taxon>
        <taxon>Rhodospirillaceae</taxon>
        <taxon>Pacificispira</taxon>
    </lineage>
</organism>
<feature type="domain" description="HTH lysR-type" evidence="5">
    <location>
        <begin position="1"/>
        <end position="59"/>
    </location>
</feature>
<dbReference type="InterPro" id="IPR005119">
    <property type="entry name" value="LysR_subst-bd"/>
</dbReference>
<dbReference type="CDD" id="cd08422">
    <property type="entry name" value="PBP2_CrgA_like"/>
    <property type="match status" value="1"/>
</dbReference>
<dbReference type="InterPro" id="IPR000847">
    <property type="entry name" value="LysR_HTH_N"/>
</dbReference>
<dbReference type="Pfam" id="PF03466">
    <property type="entry name" value="LysR_substrate"/>
    <property type="match status" value="1"/>
</dbReference>
<evidence type="ECO:0000313" key="6">
    <source>
        <dbReference type="EMBL" id="NMM45507.1"/>
    </source>
</evidence>
<dbReference type="FunFam" id="1.10.10.10:FF:000001">
    <property type="entry name" value="LysR family transcriptional regulator"/>
    <property type="match status" value="1"/>
</dbReference>
<evidence type="ECO:0000313" key="7">
    <source>
        <dbReference type="Proteomes" id="UP000539372"/>
    </source>
</evidence>
<sequence>MQDLSGIAVFTAVVESGSFTGAAEKLGQSKSAISKQVTRLEQRLGAQLLARTTRRLHLTEIGQAFYERCRRIIAEAEEAELAVTHLQEIPRGKLRVSAPLSFGISHLAAALPDFMAANPELLVDIDFSDRRVDIIEEGFDMAIRITPRLEDSSLIAKRIAQSRRPILASPAYWEKHGKPKRPEDLADHNCLTYAYIDAPNSWRFRDPDDPSSDLVVRVSGTLHSNSGNALAQAAANGLGVVLSPAFLCACQIKTGELEPALEAFEGEPLGIHALYPPNRHLSTKVRAFIDFLTARFAGPELMWPQ</sequence>
<dbReference type="InterPro" id="IPR036388">
    <property type="entry name" value="WH-like_DNA-bd_sf"/>
</dbReference>
<name>A0A7Y0E1H3_9PROT</name>
<accession>A0A7Y0E1H3</accession>
<keyword evidence="4" id="KW-0804">Transcription</keyword>
<dbReference type="Gene3D" id="1.10.10.10">
    <property type="entry name" value="Winged helix-like DNA-binding domain superfamily/Winged helix DNA-binding domain"/>
    <property type="match status" value="1"/>
</dbReference>
<dbReference type="SUPFAM" id="SSF46785">
    <property type="entry name" value="Winged helix' DNA-binding domain"/>
    <property type="match status" value="1"/>
</dbReference>
<evidence type="ECO:0000259" key="5">
    <source>
        <dbReference type="PROSITE" id="PS50931"/>
    </source>
</evidence>
<dbReference type="RefSeq" id="WP_169625899.1">
    <property type="nucleotide sequence ID" value="NZ_JABBNT010000004.1"/>
</dbReference>
<dbReference type="AlphaFoldDB" id="A0A7Y0E1H3"/>
<dbReference type="EMBL" id="JABBNT010000004">
    <property type="protein sequence ID" value="NMM45507.1"/>
    <property type="molecule type" value="Genomic_DNA"/>
</dbReference>
<proteinExistence type="inferred from homology"/>
<dbReference type="FunFam" id="3.40.190.290:FF:000001">
    <property type="entry name" value="Transcriptional regulator, LysR family"/>
    <property type="match status" value="1"/>
</dbReference>
<dbReference type="PANTHER" id="PTHR30537:SF5">
    <property type="entry name" value="HTH-TYPE TRANSCRIPTIONAL ACTIVATOR TTDR-RELATED"/>
    <property type="match status" value="1"/>
</dbReference>
<evidence type="ECO:0000256" key="3">
    <source>
        <dbReference type="ARBA" id="ARBA00023125"/>
    </source>
</evidence>
<keyword evidence="3" id="KW-0238">DNA-binding</keyword>
<evidence type="ECO:0000256" key="4">
    <source>
        <dbReference type="ARBA" id="ARBA00023163"/>
    </source>
</evidence>
<protein>
    <submittedName>
        <fullName evidence="6">LysR family transcriptional regulator</fullName>
    </submittedName>
</protein>
<gene>
    <name evidence="6" type="ORF">HH303_13515</name>
</gene>
<comment type="caution">
    <text evidence="6">The sequence shown here is derived from an EMBL/GenBank/DDBJ whole genome shotgun (WGS) entry which is preliminary data.</text>
</comment>
<keyword evidence="2" id="KW-0805">Transcription regulation</keyword>
<comment type="similarity">
    <text evidence="1">Belongs to the LysR transcriptional regulatory family.</text>
</comment>
<dbReference type="SUPFAM" id="SSF53850">
    <property type="entry name" value="Periplasmic binding protein-like II"/>
    <property type="match status" value="1"/>
</dbReference>
<dbReference type="Proteomes" id="UP000539372">
    <property type="component" value="Unassembled WGS sequence"/>
</dbReference>
<dbReference type="PROSITE" id="PS50931">
    <property type="entry name" value="HTH_LYSR"/>
    <property type="match status" value="1"/>
</dbReference>
<dbReference type="GO" id="GO:0003700">
    <property type="term" value="F:DNA-binding transcription factor activity"/>
    <property type="evidence" value="ECO:0007669"/>
    <property type="project" value="InterPro"/>
</dbReference>